<sequence length="421" mass="42626">MSQPIRILLALFVGLAIGIFAASANPAGALAATDYVQPIGTAWLNALRMTIVPLVVALLVTGIAATAEAAQASRLATQSIVLFVACLWASSATGAAVTLGLLDWFPLGTGAAAALRATFDTAAPVGDVPGFGEFLVGMIPTNPVSAAAEDAFLPLIVFTTVFAFAVTRLPDAPRQLLTGFFQAIADTMLIVIGWVLWLAPIGVAALAYVVGARAGTAAFGALVHYVLILVSVGVVMTLLAYPAAMFGARMPLARFARAAGPSQAVAISTQSSLASLPAMLRGSEALGVPVATSGVVLPLAVAIFRFTGPPMNLAVALYVAHVFGITLGPAQIAAGIAAAAITTMGAVSLPGQISFVSSIAPIALAMGVPIEPLALLVAVETLPDIWRTIGNVTMNIAVTGIVAERGGKGPITEGDALLARE</sequence>
<dbReference type="RefSeq" id="WP_140231210.1">
    <property type="nucleotide sequence ID" value="NZ_BAAAEV010000001.1"/>
</dbReference>
<protein>
    <submittedName>
        <fullName evidence="8">Na+/H+-dicarboxylate symporter</fullName>
    </submittedName>
</protein>
<evidence type="ECO:0000256" key="6">
    <source>
        <dbReference type="ARBA" id="ARBA00023136"/>
    </source>
</evidence>
<keyword evidence="2" id="KW-0813">Transport</keyword>
<feature type="transmembrane region" description="Helical" evidence="7">
    <location>
        <begin position="47"/>
        <end position="67"/>
    </location>
</feature>
<dbReference type="PANTHER" id="PTHR42865:SF7">
    <property type="entry name" value="PROTON_GLUTAMATE-ASPARTATE SYMPORTER"/>
    <property type="match status" value="1"/>
</dbReference>
<dbReference type="PRINTS" id="PR00173">
    <property type="entry name" value="EDTRNSPORT"/>
</dbReference>
<comment type="subcellular location">
    <subcellularLocation>
        <location evidence="1">Cell membrane</location>
        <topology evidence="1">Multi-pass membrane protein</topology>
    </subcellularLocation>
</comment>
<evidence type="ECO:0000256" key="7">
    <source>
        <dbReference type="SAM" id="Phobius"/>
    </source>
</evidence>
<feature type="transmembrane region" description="Helical" evidence="7">
    <location>
        <begin position="353"/>
        <end position="379"/>
    </location>
</feature>
<dbReference type="Pfam" id="PF00375">
    <property type="entry name" value="SDF"/>
    <property type="match status" value="1"/>
</dbReference>
<keyword evidence="3" id="KW-1003">Cell membrane</keyword>
<keyword evidence="9" id="KW-1185">Reference proteome</keyword>
<feature type="transmembrane region" description="Helical" evidence="7">
    <location>
        <begin position="285"/>
        <end position="306"/>
    </location>
</feature>
<reference evidence="8 9" key="1">
    <citation type="submission" date="2020-03" db="EMBL/GenBank/DDBJ databases">
        <title>Genomic Encyclopedia of Type Strains, Phase IV (KMG-IV): sequencing the most valuable type-strain genomes for metagenomic binning, comparative biology and taxonomic classification.</title>
        <authorList>
            <person name="Goeker M."/>
        </authorList>
    </citation>
    <scope>NUCLEOTIDE SEQUENCE [LARGE SCALE GENOMIC DNA]</scope>
    <source>
        <strain evidence="8 9">DSM 22753</strain>
    </source>
</reference>
<dbReference type="SUPFAM" id="SSF118215">
    <property type="entry name" value="Proton glutamate symport protein"/>
    <property type="match status" value="1"/>
</dbReference>
<evidence type="ECO:0000256" key="1">
    <source>
        <dbReference type="ARBA" id="ARBA00004651"/>
    </source>
</evidence>
<dbReference type="InterPro" id="IPR036458">
    <property type="entry name" value="Na:dicarbo_symporter_sf"/>
</dbReference>
<evidence type="ECO:0000256" key="3">
    <source>
        <dbReference type="ARBA" id="ARBA00022475"/>
    </source>
</evidence>
<feature type="transmembrane region" description="Helical" evidence="7">
    <location>
        <begin position="151"/>
        <end position="169"/>
    </location>
</feature>
<dbReference type="PANTHER" id="PTHR42865">
    <property type="entry name" value="PROTON/GLUTAMATE-ASPARTATE SYMPORTER"/>
    <property type="match status" value="1"/>
</dbReference>
<feature type="transmembrane region" description="Helical" evidence="7">
    <location>
        <begin position="222"/>
        <end position="244"/>
    </location>
</feature>
<dbReference type="Gene3D" id="1.10.3860.10">
    <property type="entry name" value="Sodium:dicarboxylate symporter"/>
    <property type="match status" value="1"/>
</dbReference>
<dbReference type="EMBL" id="JAASQP010000001">
    <property type="protein sequence ID" value="NIJ23566.1"/>
    <property type="molecule type" value="Genomic_DNA"/>
</dbReference>
<dbReference type="InterPro" id="IPR001991">
    <property type="entry name" value="Na-dicarboxylate_symporter"/>
</dbReference>
<evidence type="ECO:0000256" key="2">
    <source>
        <dbReference type="ARBA" id="ARBA00022448"/>
    </source>
</evidence>
<keyword evidence="6 7" id="KW-0472">Membrane</keyword>
<keyword evidence="4 7" id="KW-0812">Transmembrane</keyword>
<evidence type="ECO:0000313" key="8">
    <source>
        <dbReference type="EMBL" id="NIJ23566.1"/>
    </source>
</evidence>
<organism evidence="8 9">
    <name type="scientific">Sphingomonas japonica</name>
    <dbReference type="NCBI Taxonomy" id="511662"/>
    <lineage>
        <taxon>Bacteria</taxon>
        <taxon>Pseudomonadati</taxon>
        <taxon>Pseudomonadota</taxon>
        <taxon>Alphaproteobacteria</taxon>
        <taxon>Sphingomonadales</taxon>
        <taxon>Sphingomonadaceae</taxon>
        <taxon>Sphingomonas</taxon>
    </lineage>
</organism>
<comment type="caution">
    <text evidence="8">The sequence shown here is derived from an EMBL/GenBank/DDBJ whole genome shotgun (WGS) entry which is preliminary data.</text>
</comment>
<feature type="transmembrane region" description="Helical" evidence="7">
    <location>
        <begin position="318"/>
        <end position="341"/>
    </location>
</feature>
<evidence type="ECO:0000313" key="9">
    <source>
        <dbReference type="Proteomes" id="UP000788153"/>
    </source>
</evidence>
<evidence type="ECO:0000256" key="4">
    <source>
        <dbReference type="ARBA" id="ARBA00022692"/>
    </source>
</evidence>
<accession>A0ABX0TZ19</accession>
<feature type="transmembrane region" description="Helical" evidence="7">
    <location>
        <begin position="79"/>
        <end position="102"/>
    </location>
</feature>
<proteinExistence type="predicted"/>
<feature type="transmembrane region" description="Helical" evidence="7">
    <location>
        <begin position="189"/>
        <end position="210"/>
    </location>
</feature>
<dbReference type="Proteomes" id="UP000788153">
    <property type="component" value="Unassembled WGS sequence"/>
</dbReference>
<evidence type="ECO:0000256" key="5">
    <source>
        <dbReference type="ARBA" id="ARBA00022989"/>
    </source>
</evidence>
<name>A0ABX0TZ19_9SPHN</name>
<keyword evidence="5 7" id="KW-1133">Transmembrane helix</keyword>
<gene>
    <name evidence="8" type="ORF">FHT01_001108</name>
</gene>